<accession>A0A2M8AU70</accession>
<gene>
    <name evidence="1" type="ORF">CO110_04110</name>
</gene>
<protein>
    <recommendedName>
        <fullName evidence="3">DUF4160 domain-containing protein</fullName>
    </recommendedName>
</protein>
<sequence length="142" mass="16377">MSKDRLKGTLAFWRVDPKELSTLDELAEYLNALINGSCLFIEKDGRLIVVENPVIERARIAEVGDMKIEIFSKEHPPPHFHVSSPRVDASFRIDNCKLIKGNISKKDYKAIKYFHQEKKSTIIEKWNSMRPTDCAVGLFRDK</sequence>
<evidence type="ECO:0000313" key="2">
    <source>
        <dbReference type="Proteomes" id="UP000231366"/>
    </source>
</evidence>
<dbReference type="AlphaFoldDB" id="A0A2M8AU70"/>
<organism evidence="1 2">
    <name type="scientific">Candidatus Desantisbacteria bacterium CG_4_9_14_3_um_filter_40_11</name>
    <dbReference type="NCBI Taxonomy" id="1974546"/>
    <lineage>
        <taxon>Bacteria</taxon>
        <taxon>Candidatus Desantisiibacteriota</taxon>
    </lineage>
</organism>
<dbReference type="Pfam" id="PF13711">
    <property type="entry name" value="DUF4160"/>
    <property type="match status" value="1"/>
</dbReference>
<dbReference type="InterPro" id="IPR025427">
    <property type="entry name" value="DUF4160"/>
</dbReference>
<name>A0A2M8AU70_9BACT</name>
<dbReference type="Proteomes" id="UP000231366">
    <property type="component" value="Unassembled WGS sequence"/>
</dbReference>
<dbReference type="EMBL" id="PFUI01000106">
    <property type="protein sequence ID" value="PJB29760.1"/>
    <property type="molecule type" value="Genomic_DNA"/>
</dbReference>
<evidence type="ECO:0008006" key="3">
    <source>
        <dbReference type="Google" id="ProtNLM"/>
    </source>
</evidence>
<comment type="caution">
    <text evidence="1">The sequence shown here is derived from an EMBL/GenBank/DDBJ whole genome shotgun (WGS) entry which is preliminary data.</text>
</comment>
<proteinExistence type="predicted"/>
<reference evidence="2" key="1">
    <citation type="submission" date="2017-09" db="EMBL/GenBank/DDBJ databases">
        <title>Depth-based differentiation of microbial function through sediment-hosted aquifers and enrichment of novel symbionts in the deep terrestrial subsurface.</title>
        <authorList>
            <person name="Probst A.J."/>
            <person name="Ladd B."/>
            <person name="Jarett J.K."/>
            <person name="Geller-Mcgrath D.E."/>
            <person name="Sieber C.M.K."/>
            <person name="Emerson J.B."/>
            <person name="Anantharaman K."/>
            <person name="Thomas B.C."/>
            <person name="Malmstrom R."/>
            <person name="Stieglmeier M."/>
            <person name="Klingl A."/>
            <person name="Woyke T."/>
            <person name="Ryan C.M."/>
            <person name="Banfield J.F."/>
        </authorList>
    </citation>
    <scope>NUCLEOTIDE SEQUENCE [LARGE SCALE GENOMIC DNA]</scope>
</reference>
<evidence type="ECO:0000313" key="1">
    <source>
        <dbReference type="EMBL" id="PJB29760.1"/>
    </source>
</evidence>